<evidence type="ECO:0000256" key="3">
    <source>
        <dbReference type="ARBA" id="ARBA00022679"/>
    </source>
</evidence>
<comment type="similarity">
    <text evidence="1">Belongs to the beta type-B retroviral polymerase family. HERV class-II K(HML-2) pol subfamily.</text>
</comment>
<dbReference type="CDD" id="cd01647">
    <property type="entry name" value="RT_LTR"/>
    <property type="match status" value="1"/>
</dbReference>
<dbReference type="Proteomes" id="UP000005207">
    <property type="component" value="Linkage group LG3"/>
</dbReference>
<dbReference type="PANTHER" id="PTHR37984:SF15">
    <property type="entry name" value="INTEGRASE CATALYTIC DOMAIN-CONTAINING PROTEIN"/>
    <property type="match status" value="1"/>
</dbReference>
<dbReference type="SUPFAM" id="SSF53098">
    <property type="entry name" value="Ribonuclease H-like"/>
    <property type="match status" value="1"/>
</dbReference>
<feature type="compositionally biased region" description="Basic residues" evidence="10">
    <location>
        <begin position="702"/>
        <end position="711"/>
    </location>
</feature>
<keyword evidence="4" id="KW-0548">Nucleotidyltransferase</keyword>
<keyword evidence="14" id="KW-1185">Reference proteome</keyword>
<dbReference type="SUPFAM" id="SSF56672">
    <property type="entry name" value="DNA/RNA polymerases"/>
    <property type="match status" value="1"/>
</dbReference>
<proteinExistence type="inferred from homology"/>
<evidence type="ECO:0000256" key="10">
    <source>
        <dbReference type="SAM" id="MobiDB-lite"/>
    </source>
</evidence>
<dbReference type="InterPro" id="IPR041373">
    <property type="entry name" value="RT_RNaseH"/>
</dbReference>
<dbReference type="PROSITE" id="PS50878">
    <property type="entry name" value="RT_POL"/>
    <property type="match status" value="1"/>
</dbReference>
<feature type="region of interest" description="Disordered" evidence="10">
    <location>
        <begin position="686"/>
        <end position="718"/>
    </location>
</feature>
<dbReference type="GeneTree" id="ENSGT01100000263500"/>
<evidence type="ECO:0000256" key="6">
    <source>
        <dbReference type="ARBA" id="ARBA00022759"/>
    </source>
</evidence>
<dbReference type="GeneID" id="102082344"/>
<dbReference type="Ensembl" id="ENSONIT00000084872.1">
    <property type="protein sequence ID" value="ENSONIP00000028869.1"/>
    <property type="gene ID" value="ENSONIG00000031415.1"/>
</dbReference>
<dbReference type="EC" id="3.1.26.4" evidence="2"/>
<reference evidence="13" key="3">
    <citation type="submission" date="2025-09" db="UniProtKB">
        <authorList>
            <consortium name="Ensembl"/>
        </authorList>
    </citation>
    <scope>IDENTIFICATION</scope>
</reference>
<evidence type="ECO:0000313" key="14">
    <source>
        <dbReference type="Proteomes" id="UP000005207"/>
    </source>
</evidence>
<dbReference type="GO" id="GO:0003964">
    <property type="term" value="F:RNA-directed DNA polymerase activity"/>
    <property type="evidence" value="ECO:0007669"/>
    <property type="project" value="UniProtKB-KW"/>
</dbReference>
<dbReference type="Gene3D" id="1.10.340.70">
    <property type="match status" value="1"/>
</dbReference>
<dbReference type="Pfam" id="PF00665">
    <property type="entry name" value="rve"/>
    <property type="match status" value="1"/>
</dbReference>
<dbReference type="GO" id="GO:0015074">
    <property type="term" value="P:DNA integration"/>
    <property type="evidence" value="ECO:0007669"/>
    <property type="project" value="InterPro"/>
</dbReference>
<organism evidence="13 14">
    <name type="scientific">Oreochromis niloticus</name>
    <name type="common">Nile tilapia</name>
    <name type="synonym">Tilapia nilotica</name>
    <dbReference type="NCBI Taxonomy" id="8128"/>
    <lineage>
        <taxon>Eukaryota</taxon>
        <taxon>Metazoa</taxon>
        <taxon>Chordata</taxon>
        <taxon>Craniata</taxon>
        <taxon>Vertebrata</taxon>
        <taxon>Euteleostomi</taxon>
        <taxon>Actinopterygii</taxon>
        <taxon>Neopterygii</taxon>
        <taxon>Teleostei</taxon>
        <taxon>Neoteleostei</taxon>
        <taxon>Acanthomorphata</taxon>
        <taxon>Ovalentaria</taxon>
        <taxon>Cichlomorphae</taxon>
        <taxon>Cichliformes</taxon>
        <taxon>Cichlidae</taxon>
        <taxon>African cichlids</taxon>
        <taxon>Pseudocrenilabrinae</taxon>
        <taxon>Oreochromini</taxon>
        <taxon>Oreochromis</taxon>
    </lineage>
</organism>
<dbReference type="Pfam" id="PF00078">
    <property type="entry name" value="RVT_1"/>
    <property type="match status" value="1"/>
</dbReference>
<accession>A0A669B0E2</accession>
<dbReference type="GO" id="GO:0004523">
    <property type="term" value="F:RNA-DNA hybrid ribonuclease activity"/>
    <property type="evidence" value="ECO:0007669"/>
    <property type="project" value="UniProtKB-EC"/>
</dbReference>
<evidence type="ECO:0000259" key="11">
    <source>
        <dbReference type="PROSITE" id="PS50878"/>
    </source>
</evidence>
<evidence type="ECO:0000256" key="5">
    <source>
        <dbReference type="ARBA" id="ARBA00022722"/>
    </source>
</evidence>
<dbReference type="InterPro" id="IPR001584">
    <property type="entry name" value="Integrase_cat-core"/>
</dbReference>
<feature type="compositionally biased region" description="Polar residues" evidence="10">
    <location>
        <begin position="355"/>
        <end position="364"/>
    </location>
</feature>
<evidence type="ECO:0000256" key="4">
    <source>
        <dbReference type="ARBA" id="ARBA00022695"/>
    </source>
</evidence>
<dbReference type="InParanoid" id="A0A669B0E2"/>
<sequence>MWARGPLLPWMPSTETVIGKRGGTTEMGPTVVQSPRSHNEQPSPPTSSKETAASVPSAVTEVHYLPPQRKSRLVSLVGNRCTVNCFMDNRPAKVLWDSGAQSSIVNENWRQNHLPHTVVRPVSELLDNETLTVFAANDTPIPYIGWIEVSFRLGSDLSPTSELQVPILVSSDPAVASDPIIGYNVIEAIVNQEEVKAKGGRKQLAHYVSKAFEITVRTAHNVVKLVQNSTEGPETGVVRTGVRRVPLSANQVTTVYVRAHVSSHARGQDMLFLPDGADPPPEGVIVNDVLVKIPDRKVPYVPIPVTNTTDHTIYLDSRKVIGYLEPVKTVYAAGIQTKVNELTQENKSGTELKSHNPSNTQTRENQQRPKSWDPPVDLQHLDENQRAAARKMLREECEAFAYDSDDVGCIPSLRMHISLHDTTPVKKTYMSIPKPLHNKVKEYLQDLLNKGWITPSRSPYSSPVVCVRKKDGTLRLCCDFRELNRKSVPDRHPIPRIQDMLDALGGSSWFSVLDQGKAYHQGFLDEESRPLTAFITPWGLYQWVRIPFGLSSAPAEFQRSMEHCMAGLRDTICLPYLDDNLVHSSSFDEHLEHIRLVLQRYREHGVKLTPKKCELFRRSVKFLGKLVTGEGYTMDPAELAPVMALKEKTPATVGEVRQMLGFLSYYRPFIPNFSRVAHPLYSLLSPPSSENSAPVSADKSRKEAKKSKGHLPSRTPIQWTTSHQETLNQLVDALTRPPILGYPDFTEPFVLHCDASQVGLGAFLYQRQQGKMRVIAYGSRTLSPAEKKYHLHSGKLEFLAMKWAICERFQDYLYHAPSFVVYTDNNPLTYVLTTAKLNATGHRWVAELASYNFTIRYRPGKTNADADGLLRMPLDIDSYMKSCTAEVGQEAISASMESVTVEERDPCQGVGVIHVSALKLIKDSDTTQSFTPDQIRRVQEADEVLARVLWYKSLGRRPSRTEVKSEHPAVAALLKQWLKLHVDQNGVLHRQASRREQLLVPKAYRPLVFKELHQDMGHLGVERTLDLIRDRFYWPQMAKEVEHFVTEECECLKKKKPSKQTRAPLSPIQSTYPFQLVSIDFLHLEKCKQGYEYILVVMDHFTRFAQAYATKNKAAKTVADKLFNDFALKFGFPTRLHHDMGKEFENKLMARLKELSGIQGSHTTPYHPQGNGQVGRFNRTLLSMLRTLEDKEKDDWKESLAKVVHAYNCTKNEATGYAPCYLIFGRSPRLPIDLLFDLKRDEAHLDYDDYVSCWKKRMQEAYTVASQTATREAARGKAYYDKKVKGRDLQPGDRVLLRNLTPRGGPAKIQSFWENQVYKVRERKADDSPVYVISPENGQGRDKVVHRNLLLPCDFLPLEKPSTQTVQPQKDSPTVTRKKFRPPCRQQQPRNGDTSDDDDSGTFQWYLRPVPGRRQRQTLLNPLAESFQPPPSLHRQEEDLPLQSEEDLPLQSEETVPGQIQGPDPDNDGPLSGDAMTDILAATGGETDSVRQRPQRQRQQPTVLSYDTLGQPTLVQRNCTVTTAQVIDCNGFWRPWTVGVC</sequence>
<dbReference type="InterPro" id="IPR041588">
    <property type="entry name" value="Integrase_H2C2"/>
</dbReference>
<dbReference type="InterPro" id="IPR043128">
    <property type="entry name" value="Rev_trsase/Diguanyl_cyclase"/>
</dbReference>
<dbReference type="PROSITE" id="PS50994">
    <property type="entry name" value="INTEGRASE"/>
    <property type="match status" value="1"/>
</dbReference>
<evidence type="ECO:0000259" key="12">
    <source>
        <dbReference type="PROSITE" id="PS50994"/>
    </source>
</evidence>
<feature type="domain" description="Integrase catalytic" evidence="12">
    <location>
        <begin position="1069"/>
        <end position="1227"/>
    </location>
</feature>
<dbReference type="Gene3D" id="3.10.20.370">
    <property type="match status" value="1"/>
</dbReference>
<dbReference type="Pfam" id="PF17917">
    <property type="entry name" value="RT_RNaseH"/>
    <property type="match status" value="1"/>
</dbReference>
<dbReference type="OMA" id="WIEVSFR"/>
<dbReference type="Gene3D" id="3.30.70.270">
    <property type="match status" value="2"/>
</dbReference>
<keyword evidence="8" id="KW-0695">RNA-directed DNA polymerase</keyword>
<dbReference type="PANTHER" id="PTHR37984">
    <property type="entry name" value="PROTEIN CBG26694"/>
    <property type="match status" value="1"/>
</dbReference>
<feature type="region of interest" description="Disordered" evidence="10">
    <location>
        <begin position="342"/>
        <end position="377"/>
    </location>
</feature>
<evidence type="ECO:0000256" key="2">
    <source>
        <dbReference type="ARBA" id="ARBA00012180"/>
    </source>
</evidence>
<evidence type="ECO:0000256" key="1">
    <source>
        <dbReference type="ARBA" id="ARBA00010879"/>
    </source>
</evidence>
<dbReference type="InterPro" id="IPR000477">
    <property type="entry name" value="RT_dom"/>
</dbReference>
<dbReference type="KEGG" id="onl:102082344"/>
<dbReference type="RefSeq" id="XP_019212476.1">
    <property type="nucleotide sequence ID" value="XM_019356931.2"/>
</dbReference>
<dbReference type="FunFam" id="3.30.420.10:FF:000032">
    <property type="entry name" value="Retrovirus-related Pol polyprotein from transposon 297-like Protein"/>
    <property type="match status" value="1"/>
</dbReference>
<dbReference type="FunFam" id="1.10.340.70:FF:000001">
    <property type="entry name" value="Retrovirus-related Pol polyprotein from transposon gypsy-like Protein"/>
    <property type="match status" value="1"/>
</dbReference>
<gene>
    <name evidence="13" type="primary">LOC102082344</name>
</gene>
<keyword evidence="6" id="KW-0255">Endonuclease</keyword>
<evidence type="ECO:0000256" key="8">
    <source>
        <dbReference type="ARBA" id="ARBA00022918"/>
    </source>
</evidence>
<evidence type="ECO:0000256" key="9">
    <source>
        <dbReference type="ARBA" id="ARBA00039658"/>
    </source>
</evidence>
<feature type="region of interest" description="Disordered" evidence="10">
    <location>
        <begin position="1359"/>
        <end position="1504"/>
    </location>
</feature>
<name>A0A669B0E2_ORENI</name>
<feature type="domain" description="Reverse transcriptase" evidence="11">
    <location>
        <begin position="448"/>
        <end position="627"/>
    </location>
</feature>
<dbReference type="InterPro" id="IPR050951">
    <property type="entry name" value="Retrovirus_Pol_polyprotein"/>
</dbReference>
<reference evidence="14" key="1">
    <citation type="submission" date="2012-01" db="EMBL/GenBank/DDBJ databases">
        <title>The Genome Sequence of Oreochromis niloticus (Nile Tilapia).</title>
        <authorList>
            <consortium name="Broad Institute Genome Assembly Team"/>
            <consortium name="Broad Institute Sequencing Platform"/>
            <person name="Di Palma F."/>
            <person name="Johnson J."/>
            <person name="Lander E.S."/>
            <person name="Lindblad-Toh K."/>
        </authorList>
    </citation>
    <scope>NUCLEOTIDE SEQUENCE [LARGE SCALE GENOMIC DNA]</scope>
</reference>
<dbReference type="CDD" id="cd09274">
    <property type="entry name" value="RNase_HI_RT_Ty3"/>
    <property type="match status" value="1"/>
</dbReference>
<reference evidence="13" key="2">
    <citation type="submission" date="2025-08" db="UniProtKB">
        <authorList>
            <consortium name="Ensembl"/>
        </authorList>
    </citation>
    <scope>IDENTIFICATION</scope>
</reference>
<dbReference type="InterPro" id="IPR043502">
    <property type="entry name" value="DNA/RNA_pol_sf"/>
</dbReference>
<dbReference type="InterPro" id="IPR036397">
    <property type="entry name" value="RNaseH_sf"/>
</dbReference>
<dbReference type="InterPro" id="IPR012337">
    <property type="entry name" value="RNaseH-like_sf"/>
</dbReference>
<feature type="region of interest" description="Disordered" evidence="10">
    <location>
        <begin position="12"/>
        <end position="55"/>
    </location>
</feature>
<dbReference type="GO" id="GO:0003676">
    <property type="term" value="F:nucleic acid binding"/>
    <property type="evidence" value="ECO:0007669"/>
    <property type="project" value="InterPro"/>
</dbReference>
<keyword evidence="3" id="KW-0808">Transferase</keyword>
<protein>
    <recommendedName>
        <fullName evidence="9">Gypsy retrotransposon integrase-like protein 1</fullName>
        <ecNumber evidence="2">3.1.26.4</ecNumber>
    </recommendedName>
</protein>
<dbReference type="FunFam" id="3.10.20.370:FF:000001">
    <property type="entry name" value="Retrovirus-related Pol polyprotein from transposon 17.6-like protein"/>
    <property type="match status" value="1"/>
</dbReference>
<dbReference type="Gene3D" id="3.10.10.10">
    <property type="entry name" value="HIV Type 1 Reverse Transcriptase, subunit A, domain 1"/>
    <property type="match status" value="1"/>
</dbReference>
<feature type="compositionally biased region" description="Polar residues" evidence="10">
    <location>
        <begin position="1361"/>
        <end position="1375"/>
    </location>
</feature>
<dbReference type="Pfam" id="PF17921">
    <property type="entry name" value="Integrase_H2C2"/>
    <property type="match status" value="1"/>
</dbReference>
<dbReference type="Gene3D" id="3.30.420.10">
    <property type="entry name" value="Ribonuclease H-like superfamily/Ribonuclease H"/>
    <property type="match status" value="1"/>
</dbReference>
<keyword evidence="5" id="KW-0540">Nuclease</keyword>
<keyword evidence="7" id="KW-0378">Hydrolase</keyword>
<dbReference type="OrthoDB" id="4369127at2759"/>
<evidence type="ECO:0000256" key="7">
    <source>
        <dbReference type="ARBA" id="ARBA00022801"/>
    </source>
</evidence>
<evidence type="ECO:0000313" key="13">
    <source>
        <dbReference type="Ensembl" id="ENSONIP00000028869.1"/>
    </source>
</evidence>